<dbReference type="InterPro" id="IPR001279">
    <property type="entry name" value="Metallo-B-lactamas"/>
</dbReference>
<evidence type="ECO:0000313" key="3">
    <source>
        <dbReference type="EMBL" id="PZP55363.1"/>
    </source>
</evidence>
<dbReference type="InterPro" id="IPR036866">
    <property type="entry name" value="RibonucZ/Hydroxyglut_hydro"/>
</dbReference>
<dbReference type="Pfam" id="PF00753">
    <property type="entry name" value="Lactamase_B"/>
    <property type="match status" value="1"/>
</dbReference>
<evidence type="ECO:0000313" key="4">
    <source>
        <dbReference type="Proteomes" id="UP000249739"/>
    </source>
</evidence>
<dbReference type="InterPro" id="IPR052159">
    <property type="entry name" value="Competence_DNA_uptake"/>
</dbReference>
<dbReference type="AlphaFoldDB" id="A0A2W5FK27"/>
<proteinExistence type="predicted"/>
<dbReference type="PANTHER" id="PTHR30619:SF1">
    <property type="entry name" value="RECOMBINATION PROTEIN 2"/>
    <property type="match status" value="1"/>
</dbReference>
<dbReference type="Gene3D" id="3.60.15.10">
    <property type="entry name" value="Ribonuclease Z/Hydroxyacylglutathione hydrolase-like"/>
    <property type="match status" value="1"/>
</dbReference>
<protein>
    <recommendedName>
        <fullName evidence="2">Metallo-beta-lactamase domain-containing protein</fullName>
    </recommendedName>
</protein>
<sequence length="356" mass="39174">MIRNCVKLSALFGLAASTQARAEDAYFRVVDVGNALCVVAKAPGNNYMLFDAGNHNTRQCQKAVREIVKDKKIDLVVLGHSDADHVGEFADIFRSRSGMDIGQLIYTGRPGTAKKAWPEVAATIKRIEMEGKRQGRRIVRNLRDEPLPNTLGRKPLTVKLGDAAVTFVAGWNNWRNGNEAGAALSQSEKNNVVSIVAKFTYAGRSVLLTGDTVGRVAGDKPDACRYAEKWMVEKSRVALKSDVLIGQHHGGDNSSSTCFIKAAAPDYVVFPAGHVKDYDHPRQSAAERFLRQGIPASRIFRTDRGDDQGAKEWNYGRTRNCKDKTGDDDIEIFIPSNPAKPVRVQYRTVNGVCALR</sequence>
<dbReference type="SUPFAM" id="SSF56281">
    <property type="entry name" value="Metallo-hydrolase/oxidoreductase"/>
    <property type="match status" value="1"/>
</dbReference>
<evidence type="ECO:0000259" key="2">
    <source>
        <dbReference type="Pfam" id="PF00753"/>
    </source>
</evidence>
<reference evidence="3 4" key="1">
    <citation type="submission" date="2017-08" db="EMBL/GenBank/DDBJ databases">
        <title>Infants hospitalized years apart are colonized by the same room-sourced microbial strains.</title>
        <authorList>
            <person name="Brooks B."/>
            <person name="Olm M.R."/>
            <person name="Firek B.A."/>
            <person name="Baker R."/>
            <person name="Thomas B.C."/>
            <person name="Morowitz M.J."/>
            <person name="Banfield J.F."/>
        </authorList>
    </citation>
    <scope>NUCLEOTIDE SEQUENCE [LARGE SCALE GENOMIC DNA]</scope>
    <source>
        <strain evidence="3">S2_006_000_R2_64</strain>
    </source>
</reference>
<accession>A0A2W5FK27</accession>
<dbReference type="PANTHER" id="PTHR30619">
    <property type="entry name" value="DNA INTERNALIZATION/COMPETENCE PROTEIN COMEC/REC2"/>
    <property type="match status" value="1"/>
</dbReference>
<organism evidence="3 4">
    <name type="scientific">Micavibrio aeruginosavorus</name>
    <dbReference type="NCBI Taxonomy" id="349221"/>
    <lineage>
        <taxon>Bacteria</taxon>
        <taxon>Pseudomonadati</taxon>
        <taxon>Bdellovibrionota</taxon>
        <taxon>Bdellovibrionia</taxon>
        <taxon>Bdellovibrionales</taxon>
        <taxon>Pseudobdellovibrionaceae</taxon>
        <taxon>Micavibrio</taxon>
    </lineage>
</organism>
<comment type="caution">
    <text evidence="3">The sequence shown here is derived from an EMBL/GenBank/DDBJ whole genome shotgun (WGS) entry which is preliminary data.</text>
</comment>
<evidence type="ECO:0000256" key="1">
    <source>
        <dbReference type="SAM" id="SignalP"/>
    </source>
</evidence>
<gene>
    <name evidence="3" type="ORF">DI586_07100</name>
</gene>
<name>A0A2W5FK27_9BACT</name>
<dbReference type="EMBL" id="QFOT01000073">
    <property type="protein sequence ID" value="PZP55363.1"/>
    <property type="molecule type" value="Genomic_DNA"/>
</dbReference>
<feature type="domain" description="Metallo-beta-lactamase" evidence="2">
    <location>
        <begin position="32"/>
        <end position="93"/>
    </location>
</feature>
<dbReference type="Proteomes" id="UP000249739">
    <property type="component" value="Unassembled WGS sequence"/>
</dbReference>
<keyword evidence="1" id="KW-0732">Signal</keyword>
<feature type="chain" id="PRO_5015948869" description="Metallo-beta-lactamase domain-containing protein" evidence="1">
    <location>
        <begin position="23"/>
        <end position="356"/>
    </location>
</feature>
<feature type="signal peptide" evidence="1">
    <location>
        <begin position="1"/>
        <end position="22"/>
    </location>
</feature>